<gene>
    <name evidence="2" type="ORF">DES31_1779</name>
</gene>
<dbReference type="CDD" id="cd09117">
    <property type="entry name" value="PLDc_Bfil_DEXD_like"/>
    <property type="match status" value="1"/>
</dbReference>
<name>A0A420XEN4_9PAST</name>
<dbReference type="AlphaFoldDB" id="A0A420XEN4"/>
<keyword evidence="3" id="KW-1185">Reference proteome</keyword>
<dbReference type="InterPro" id="IPR019065">
    <property type="entry name" value="RE_NgoFVII_N"/>
</dbReference>
<evidence type="ECO:0000259" key="1">
    <source>
        <dbReference type="Pfam" id="PF09565"/>
    </source>
</evidence>
<dbReference type="Proteomes" id="UP000280099">
    <property type="component" value="Unassembled WGS sequence"/>
</dbReference>
<dbReference type="Gene3D" id="3.30.870.10">
    <property type="entry name" value="Endonuclease Chain A"/>
    <property type="match status" value="1"/>
</dbReference>
<evidence type="ECO:0000313" key="2">
    <source>
        <dbReference type="EMBL" id="RKR70780.1"/>
    </source>
</evidence>
<evidence type="ECO:0000313" key="3">
    <source>
        <dbReference type="Proteomes" id="UP000280099"/>
    </source>
</evidence>
<dbReference type="RefSeq" id="WP_170143768.1">
    <property type="nucleotide sequence ID" value="NZ_CP016604.1"/>
</dbReference>
<accession>A0A420XEN4</accession>
<dbReference type="EMBL" id="RBJC01000010">
    <property type="protein sequence ID" value="RKR70780.1"/>
    <property type="molecule type" value="Genomic_DNA"/>
</dbReference>
<feature type="domain" description="Restriction endonuclease type II NgoFVII N-terminal" evidence="1">
    <location>
        <begin position="77"/>
        <end position="138"/>
    </location>
</feature>
<sequence>MKFITKQSTLTAKFNSLVNKYKNISFATAWASSNHPAFETLLMNKTKIQSSTVGIHFYQTDPQVLIKFKSNKQVKISLQASGVFHPKVYLFWNDENDWAVLSGSANFTHGAFHGKNTENMMFINSEDVEDNKLFNEVSNFLDQCFKSAKEISKEYIKRYEELYSVKRKSINKLTDFQSKSILKNPVLDNEILTCSWAEYFQEVKKDPYHNFKSRLKMLELFQYLFKSHETFSMINEDNRKFICGLKCSDERAPWFGNLQARGTFSNRVNTNNKKLSSLIDGIPLEGNINKELFMHYAHNIDHLCKGERETSVVTRIISMKRPDLFISFNGANKGILKDFGISSNSFYAERYWDELLSIIYETPWFNRPEPKDPEEKLAWKYRVALLDCIYYKPQ</sequence>
<organism evidence="2 3">
    <name type="scientific">Otariodibacter oris</name>
    <dbReference type="NCBI Taxonomy" id="1032623"/>
    <lineage>
        <taxon>Bacteria</taxon>
        <taxon>Pseudomonadati</taxon>
        <taxon>Pseudomonadota</taxon>
        <taxon>Gammaproteobacteria</taxon>
        <taxon>Pasteurellales</taxon>
        <taxon>Pasteurellaceae</taxon>
        <taxon>Otariodibacter</taxon>
    </lineage>
</organism>
<dbReference type="Pfam" id="PF09565">
    <property type="entry name" value="RE_NgoFVII"/>
    <property type="match status" value="1"/>
</dbReference>
<protein>
    <submittedName>
        <fullName evidence="2">Phospholipase D-like protein</fullName>
    </submittedName>
</protein>
<dbReference type="SUPFAM" id="SSF56024">
    <property type="entry name" value="Phospholipase D/nuclease"/>
    <property type="match status" value="1"/>
</dbReference>
<comment type="caution">
    <text evidence="2">The sequence shown here is derived from an EMBL/GenBank/DDBJ whole genome shotgun (WGS) entry which is preliminary data.</text>
</comment>
<proteinExistence type="predicted"/>
<reference evidence="2 3" key="1">
    <citation type="submission" date="2018-10" db="EMBL/GenBank/DDBJ databases">
        <title>Genomic Encyclopedia of Type Strains, Phase IV (KMG-IV): sequencing the most valuable type-strain genomes for metagenomic binning, comparative biology and taxonomic classification.</title>
        <authorList>
            <person name="Goeker M."/>
        </authorList>
    </citation>
    <scope>NUCLEOTIDE SEQUENCE [LARGE SCALE GENOMIC DNA]</scope>
    <source>
        <strain evidence="2 3">DSM 23800</strain>
    </source>
</reference>